<accession>I1BZ36</accession>
<dbReference type="GeneID" id="93613142"/>
<gene>
    <name evidence="1" type="ORF">RO3G_06171</name>
</gene>
<proteinExistence type="predicted"/>
<dbReference type="RefSeq" id="XP_067516862.1">
    <property type="nucleotide sequence ID" value="XM_067660761.1"/>
</dbReference>
<sequence length="196" mass="22216">MNSRLDDLTSSFVLLSENDWMTSIPLDQPSFYSFHTSEASISPSSSFDLPTPDLGFFSHRPSLDYLSTSSCSPPIDFNLEDHLSMMDDPVKPDPLSLFNHSPSLSEDHLYLPPHPFNHTLHHLSKQELIERVVRLESERSPQPIESKRLSLQTISIPPLVTKNTKSTESYHCQWTSCDAQAPTLEKLMVHISKLLL</sequence>
<reference evidence="1 2" key="1">
    <citation type="journal article" date="2009" name="PLoS Genet.">
        <title>Genomic analysis of the basal lineage fungus Rhizopus oryzae reveals a whole-genome duplication.</title>
        <authorList>
            <person name="Ma L.-J."/>
            <person name="Ibrahim A.S."/>
            <person name="Skory C."/>
            <person name="Grabherr M.G."/>
            <person name="Burger G."/>
            <person name="Butler M."/>
            <person name="Elias M."/>
            <person name="Idnurm A."/>
            <person name="Lang B.F."/>
            <person name="Sone T."/>
            <person name="Abe A."/>
            <person name="Calvo S.E."/>
            <person name="Corrochano L.M."/>
            <person name="Engels R."/>
            <person name="Fu J."/>
            <person name="Hansberg W."/>
            <person name="Kim J.-M."/>
            <person name="Kodira C.D."/>
            <person name="Koehrsen M.J."/>
            <person name="Liu B."/>
            <person name="Miranda-Saavedra D."/>
            <person name="O'Leary S."/>
            <person name="Ortiz-Castellanos L."/>
            <person name="Poulter R."/>
            <person name="Rodriguez-Romero J."/>
            <person name="Ruiz-Herrera J."/>
            <person name="Shen Y.-Q."/>
            <person name="Zeng Q."/>
            <person name="Galagan J."/>
            <person name="Birren B.W."/>
            <person name="Cuomo C.A."/>
            <person name="Wickes B.L."/>
        </authorList>
    </citation>
    <scope>NUCLEOTIDE SEQUENCE [LARGE SCALE GENOMIC DNA]</scope>
    <source>
        <strain evidence="2">RA 99-880 / ATCC MYA-4621 / FGSC 9543 / NRRL 43880</strain>
    </source>
</reference>
<dbReference type="AlphaFoldDB" id="I1BZ36"/>
<dbReference type="VEuPathDB" id="FungiDB:RO3G_06171"/>
<dbReference type="InParanoid" id="I1BZ36"/>
<dbReference type="STRING" id="246409.I1BZ36"/>
<evidence type="ECO:0000313" key="2">
    <source>
        <dbReference type="Proteomes" id="UP000009138"/>
    </source>
</evidence>
<keyword evidence="2" id="KW-1185">Reference proteome</keyword>
<evidence type="ECO:0000313" key="1">
    <source>
        <dbReference type="EMBL" id="EIE81466.1"/>
    </source>
</evidence>
<dbReference type="Proteomes" id="UP000009138">
    <property type="component" value="Unassembled WGS sequence"/>
</dbReference>
<protein>
    <submittedName>
        <fullName evidence="1">Uncharacterized protein</fullName>
    </submittedName>
</protein>
<name>I1BZ36_RHIO9</name>
<organism evidence="1 2">
    <name type="scientific">Rhizopus delemar (strain RA 99-880 / ATCC MYA-4621 / FGSC 9543 / NRRL 43880)</name>
    <name type="common">Mucormycosis agent</name>
    <name type="synonym">Rhizopus arrhizus var. delemar</name>
    <dbReference type="NCBI Taxonomy" id="246409"/>
    <lineage>
        <taxon>Eukaryota</taxon>
        <taxon>Fungi</taxon>
        <taxon>Fungi incertae sedis</taxon>
        <taxon>Mucoromycota</taxon>
        <taxon>Mucoromycotina</taxon>
        <taxon>Mucoromycetes</taxon>
        <taxon>Mucorales</taxon>
        <taxon>Mucorineae</taxon>
        <taxon>Rhizopodaceae</taxon>
        <taxon>Rhizopus</taxon>
    </lineage>
</organism>
<dbReference type="OrthoDB" id="654211at2759"/>
<dbReference type="EMBL" id="CH476735">
    <property type="protein sequence ID" value="EIE81466.1"/>
    <property type="molecule type" value="Genomic_DNA"/>
</dbReference>